<dbReference type="AlphaFoldDB" id="A0A0M6XYV6"/>
<dbReference type="Gene3D" id="3.40.50.880">
    <property type="match status" value="1"/>
</dbReference>
<organism evidence="2 3">
    <name type="scientific">Roseibium aggregatum</name>
    <dbReference type="NCBI Taxonomy" id="187304"/>
    <lineage>
        <taxon>Bacteria</taxon>
        <taxon>Pseudomonadati</taxon>
        <taxon>Pseudomonadota</taxon>
        <taxon>Alphaproteobacteria</taxon>
        <taxon>Hyphomicrobiales</taxon>
        <taxon>Stappiaceae</taxon>
        <taxon>Roseibium</taxon>
    </lineage>
</organism>
<gene>
    <name evidence="2" type="primary">guaA_1</name>
    <name evidence="2" type="ORF">LAL4801_00229</name>
</gene>
<evidence type="ECO:0000259" key="1">
    <source>
        <dbReference type="Pfam" id="PF00117"/>
    </source>
</evidence>
<name>A0A0M6XYV6_9HYPH</name>
<dbReference type="GO" id="GO:0003922">
    <property type="term" value="F:GMP synthase (glutamine-hydrolyzing) activity"/>
    <property type="evidence" value="ECO:0007669"/>
    <property type="project" value="UniProtKB-EC"/>
</dbReference>
<dbReference type="InterPro" id="IPR029062">
    <property type="entry name" value="Class_I_gatase-like"/>
</dbReference>
<accession>A0A0M6XYV6</accession>
<dbReference type="InterPro" id="IPR017926">
    <property type="entry name" value="GATASE"/>
</dbReference>
<keyword evidence="3" id="KW-1185">Reference proteome</keyword>
<keyword evidence="2" id="KW-0436">Ligase</keyword>
<reference evidence="3" key="1">
    <citation type="submission" date="2015-07" db="EMBL/GenBank/DDBJ databases">
        <authorList>
            <person name="Rodrigo-Torres Lidia"/>
            <person name="Arahal R.David."/>
        </authorList>
    </citation>
    <scope>NUCLEOTIDE SEQUENCE [LARGE SCALE GENOMIC DNA]</scope>
    <source>
        <strain evidence="3">CECT 4801</strain>
    </source>
</reference>
<dbReference type="PROSITE" id="PS51273">
    <property type="entry name" value="GATASE_TYPE_1"/>
    <property type="match status" value="1"/>
</dbReference>
<dbReference type="GO" id="GO:0005829">
    <property type="term" value="C:cytosol"/>
    <property type="evidence" value="ECO:0007669"/>
    <property type="project" value="TreeGrafter"/>
</dbReference>
<dbReference type="SUPFAM" id="SSF52317">
    <property type="entry name" value="Class I glutamine amidotransferase-like"/>
    <property type="match status" value="1"/>
</dbReference>
<protein>
    <submittedName>
        <fullName evidence="2">GMP synthase [glutamine-hydrolyzing]</fullName>
        <ecNumber evidence="2">6.3.5.2</ecNumber>
    </submittedName>
</protein>
<dbReference type="RefSeq" id="WP_055653670.1">
    <property type="nucleotide sequence ID" value="NZ_CXST01000001.1"/>
</dbReference>
<dbReference type="EC" id="6.3.5.2" evidence="2"/>
<dbReference type="EMBL" id="CXST01000001">
    <property type="protein sequence ID" value="CTQ41809.1"/>
    <property type="molecule type" value="Genomic_DNA"/>
</dbReference>
<evidence type="ECO:0000313" key="3">
    <source>
        <dbReference type="Proteomes" id="UP000048926"/>
    </source>
</evidence>
<evidence type="ECO:0000313" key="2">
    <source>
        <dbReference type="EMBL" id="CTQ41809.1"/>
    </source>
</evidence>
<sequence>MNSRHIGILQPGHAPDELAQELGDYDACFRQLLAGRGFSFTTYDVEAGQFPDGPEAADSWLITGSRHGAYEDHDWIPQLEDLIRAIHQSERPLIGVCFGHQIIAQALGGKVERSPKGFTAGPETYRGFGHEKLVLNAWHQDQVTMAPKGLEVVASSSGCPIAGLHLPGRILTCQPHPEIDPDYLAGIVKLRGYVLNDTQRADLPKRIETMPLDANKAADLFAMFLSGEELGMLLPGNAEA</sequence>
<dbReference type="PANTHER" id="PTHR42695:SF5">
    <property type="entry name" value="GLUTAMINE AMIDOTRANSFERASE YLR126C-RELATED"/>
    <property type="match status" value="1"/>
</dbReference>
<dbReference type="OrthoDB" id="7365442at2"/>
<dbReference type="InterPro" id="IPR044992">
    <property type="entry name" value="ChyE-like"/>
</dbReference>
<feature type="domain" description="Glutamine amidotransferase" evidence="1">
    <location>
        <begin position="76"/>
        <end position="180"/>
    </location>
</feature>
<dbReference type="Pfam" id="PF00117">
    <property type="entry name" value="GATase"/>
    <property type="match status" value="1"/>
</dbReference>
<dbReference type="STRING" id="187304.B0E33_00515"/>
<dbReference type="PANTHER" id="PTHR42695">
    <property type="entry name" value="GLUTAMINE AMIDOTRANSFERASE YLR126C-RELATED"/>
    <property type="match status" value="1"/>
</dbReference>
<dbReference type="CDD" id="cd01741">
    <property type="entry name" value="GATase1_1"/>
    <property type="match status" value="1"/>
</dbReference>
<dbReference type="Proteomes" id="UP000048926">
    <property type="component" value="Unassembled WGS sequence"/>
</dbReference>
<proteinExistence type="predicted"/>